<proteinExistence type="predicted"/>
<reference evidence="1 2" key="1">
    <citation type="journal article" date="2020" name="Cell">
        <title>Large-Scale Comparative Analyses of Tick Genomes Elucidate Their Genetic Diversity and Vector Capacities.</title>
        <authorList>
            <consortium name="Tick Genome and Microbiome Consortium (TIGMIC)"/>
            <person name="Jia N."/>
            <person name="Wang J."/>
            <person name="Shi W."/>
            <person name="Du L."/>
            <person name="Sun Y."/>
            <person name="Zhan W."/>
            <person name="Jiang J.F."/>
            <person name="Wang Q."/>
            <person name="Zhang B."/>
            <person name="Ji P."/>
            <person name="Bell-Sakyi L."/>
            <person name="Cui X.M."/>
            <person name="Yuan T.T."/>
            <person name="Jiang B.G."/>
            <person name="Yang W.F."/>
            <person name="Lam T.T."/>
            <person name="Chang Q.C."/>
            <person name="Ding S.J."/>
            <person name="Wang X.J."/>
            <person name="Zhu J.G."/>
            <person name="Ruan X.D."/>
            <person name="Zhao L."/>
            <person name="Wei J.T."/>
            <person name="Ye R.Z."/>
            <person name="Que T.C."/>
            <person name="Du C.H."/>
            <person name="Zhou Y.H."/>
            <person name="Cheng J.X."/>
            <person name="Dai P.F."/>
            <person name="Guo W.B."/>
            <person name="Han X.H."/>
            <person name="Huang E.J."/>
            <person name="Li L.F."/>
            <person name="Wei W."/>
            <person name="Gao Y.C."/>
            <person name="Liu J.Z."/>
            <person name="Shao H.Z."/>
            <person name="Wang X."/>
            <person name="Wang C.C."/>
            <person name="Yang T.C."/>
            <person name="Huo Q.B."/>
            <person name="Li W."/>
            <person name="Chen H.Y."/>
            <person name="Chen S.E."/>
            <person name="Zhou L.G."/>
            <person name="Ni X.B."/>
            <person name="Tian J.H."/>
            <person name="Sheng Y."/>
            <person name="Liu T."/>
            <person name="Pan Y.S."/>
            <person name="Xia L.Y."/>
            <person name="Li J."/>
            <person name="Zhao F."/>
            <person name="Cao W.C."/>
        </authorList>
    </citation>
    <scope>NUCLEOTIDE SEQUENCE [LARGE SCALE GENOMIC DNA]</scope>
    <source>
        <strain evidence="1">Iper-2018</strain>
    </source>
</reference>
<dbReference type="EMBL" id="JABSTQ010010619">
    <property type="protein sequence ID" value="KAG0419458.1"/>
    <property type="molecule type" value="Genomic_DNA"/>
</dbReference>
<evidence type="ECO:0000313" key="1">
    <source>
        <dbReference type="EMBL" id="KAG0419458.1"/>
    </source>
</evidence>
<name>A0AC60PGQ7_IXOPE</name>
<comment type="caution">
    <text evidence="1">The sequence shown here is derived from an EMBL/GenBank/DDBJ whole genome shotgun (WGS) entry which is preliminary data.</text>
</comment>
<gene>
    <name evidence="1" type="ORF">HPB47_004074</name>
</gene>
<accession>A0AC60PGQ7</accession>
<protein>
    <submittedName>
        <fullName evidence="1">Uncharacterized protein</fullName>
    </submittedName>
</protein>
<sequence length="270" mass="29835">MLRRLAYPNRPFDLESVLGRHSSTVSIIANLVMSHVHEKFSHLLSDMNDHSWLSLAILEPFSLRLRLSYQFRIATILGSFGTPSYLGNAGTSTSTSYRQQPGPSLAPRYFQQAGTHGAPDHFQRACAFGTPINRQQAGVFGAPENLQHAGPFQAPQKFQQVDSASALQGSAQADSSSWSDGRKGGAPGPLGQVEEDDWTFEPECPEDACRPPTTSDDQGTALPDVRNAPPRQRRPYPDWSWIVVPVKRKHAMMEGTQPIRIPWDTSSLKK</sequence>
<organism evidence="1 2">
    <name type="scientific">Ixodes persulcatus</name>
    <name type="common">Taiga tick</name>
    <dbReference type="NCBI Taxonomy" id="34615"/>
    <lineage>
        <taxon>Eukaryota</taxon>
        <taxon>Metazoa</taxon>
        <taxon>Ecdysozoa</taxon>
        <taxon>Arthropoda</taxon>
        <taxon>Chelicerata</taxon>
        <taxon>Arachnida</taxon>
        <taxon>Acari</taxon>
        <taxon>Parasitiformes</taxon>
        <taxon>Ixodida</taxon>
        <taxon>Ixodoidea</taxon>
        <taxon>Ixodidae</taxon>
        <taxon>Ixodinae</taxon>
        <taxon>Ixodes</taxon>
    </lineage>
</organism>
<evidence type="ECO:0000313" key="2">
    <source>
        <dbReference type="Proteomes" id="UP000805193"/>
    </source>
</evidence>
<keyword evidence="2" id="KW-1185">Reference proteome</keyword>
<dbReference type="Proteomes" id="UP000805193">
    <property type="component" value="Unassembled WGS sequence"/>
</dbReference>